<evidence type="ECO:0000313" key="2">
    <source>
        <dbReference type="Proteomes" id="UP000075604"/>
    </source>
</evidence>
<proteinExistence type="predicted"/>
<reference evidence="1 2" key="1">
    <citation type="submission" date="2014-02" db="EMBL/GenBank/DDBJ databases">
        <title>The small core and large imbalanced accessory genome model reveals a collaborative survival strategy of Sorangium cellulosum strains in nature.</title>
        <authorList>
            <person name="Han K."/>
            <person name="Peng R."/>
            <person name="Blom J."/>
            <person name="Li Y.-Z."/>
        </authorList>
    </citation>
    <scope>NUCLEOTIDE SEQUENCE [LARGE SCALE GENOMIC DNA]</scope>
    <source>
        <strain evidence="1 2">So0157-18</strain>
    </source>
</reference>
<dbReference type="Proteomes" id="UP000075604">
    <property type="component" value="Unassembled WGS sequence"/>
</dbReference>
<dbReference type="EMBL" id="JELX01001095">
    <property type="protein sequence ID" value="KYF60017.1"/>
    <property type="molecule type" value="Genomic_DNA"/>
</dbReference>
<accession>A0A150PW94</accession>
<protein>
    <submittedName>
        <fullName evidence="1">Uncharacterized protein</fullName>
    </submittedName>
</protein>
<organism evidence="1 2">
    <name type="scientific">Sorangium cellulosum</name>
    <name type="common">Polyangium cellulosum</name>
    <dbReference type="NCBI Taxonomy" id="56"/>
    <lineage>
        <taxon>Bacteria</taxon>
        <taxon>Pseudomonadati</taxon>
        <taxon>Myxococcota</taxon>
        <taxon>Polyangia</taxon>
        <taxon>Polyangiales</taxon>
        <taxon>Polyangiaceae</taxon>
        <taxon>Sorangium</taxon>
    </lineage>
</organism>
<evidence type="ECO:0000313" key="1">
    <source>
        <dbReference type="EMBL" id="KYF60017.1"/>
    </source>
</evidence>
<dbReference type="AlphaFoldDB" id="A0A150PW94"/>
<sequence>MRELGPGFFAWCDEPERLDALAATLSALIAPGALIGVLMDESFEARSVDEALAIARARFGGQTSAHLSFRMMLSGSRRALIDIRCHSEERERQVPHGPLTLNPWGKQDFLSSDFDLAWGRGPRSIQVEAVVASQLILDDLEDLLVRFCAPDASGRIPTGACTHGVHWHAPVDMCATYNAKAEEIGRDLALSWVHLHDKDSVSRIAGMSLQALRARVEAAPRGALVTMKGKSEHSRSLSRETVLKALAAPPSALLDALGASAAPDDAWRAAAPRATAIVDLTRQIAETGEGPPTWPVCTSTHGHIHFVKKHPPFHVRRLASGGVVLATHPYCSLWPLWANALSALGLMS</sequence>
<gene>
    <name evidence="1" type="ORF">BE04_02460</name>
</gene>
<name>A0A150PW94_SORCE</name>
<comment type="caution">
    <text evidence="1">The sequence shown here is derived from an EMBL/GenBank/DDBJ whole genome shotgun (WGS) entry which is preliminary data.</text>
</comment>